<evidence type="ECO:0000259" key="2">
    <source>
        <dbReference type="Pfam" id="PF13556"/>
    </source>
</evidence>
<dbReference type="PANTHER" id="PTHR33744:SF1">
    <property type="entry name" value="DNA-BINDING TRANSCRIPTIONAL ACTIVATOR ADER"/>
    <property type="match status" value="1"/>
</dbReference>
<accession>A0A1H0Z8K3</accession>
<feature type="domain" description="Purine catabolism PurC-like" evidence="1">
    <location>
        <begin position="7"/>
        <end position="122"/>
    </location>
</feature>
<protein>
    <submittedName>
        <fullName evidence="3">Purine catabolism regulatory protein</fullName>
    </submittedName>
</protein>
<dbReference type="Gene3D" id="1.10.10.2840">
    <property type="entry name" value="PucR C-terminal helix-turn-helix domain"/>
    <property type="match status" value="1"/>
</dbReference>
<reference evidence="3 4" key="1">
    <citation type="submission" date="2016-10" db="EMBL/GenBank/DDBJ databases">
        <authorList>
            <person name="de Groot N.N."/>
        </authorList>
    </citation>
    <scope>NUCLEOTIDE SEQUENCE [LARGE SCALE GENOMIC DNA]</scope>
    <source>
        <strain evidence="3 4">DSM 22788</strain>
    </source>
</reference>
<dbReference type="Pfam" id="PF13556">
    <property type="entry name" value="HTH_30"/>
    <property type="match status" value="1"/>
</dbReference>
<dbReference type="AlphaFoldDB" id="A0A1H0Z8K3"/>
<feature type="domain" description="PucR C-terminal helix-turn-helix" evidence="2">
    <location>
        <begin position="454"/>
        <end position="512"/>
    </location>
</feature>
<dbReference type="eggNOG" id="COG2508">
    <property type="taxonomic scope" value="Bacteria"/>
</dbReference>
<dbReference type="RefSeq" id="WP_010157776.1">
    <property type="nucleotide sequence ID" value="NZ_FNKB01000001.1"/>
</dbReference>
<gene>
    <name evidence="3" type="ORF">SAMN04488565_1539</name>
</gene>
<dbReference type="EMBL" id="FNKB01000001">
    <property type="protein sequence ID" value="SDQ23765.1"/>
    <property type="molecule type" value="Genomic_DNA"/>
</dbReference>
<evidence type="ECO:0000259" key="1">
    <source>
        <dbReference type="Pfam" id="PF07905"/>
    </source>
</evidence>
<dbReference type="InterPro" id="IPR042070">
    <property type="entry name" value="PucR_C-HTH_sf"/>
</dbReference>
<evidence type="ECO:0000313" key="4">
    <source>
        <dbReference type="Proteomes" id="UP000182690"/>
    </source>
</evidence>
<dbReference type="Proteomes" id="UP000182690">
    <property type="component" value="Unassembled WGS sequence"/>
</dbReference>
<dbReference type="OrthoDB" id="8450798at2"/>
<proteinExistence type="predicted"/>
<name>A0A1H0Z8K3_9MICO</name>
<sequence length="527" mass="55111">MVAFSQLLAIPHLHLRLVQSGAGDPAITWVSNTELLDLGSYLEGGEIVLTTGLALAPDDRRWRDFVAGLNRARVAAIGFGVGVNHERIPQPLVQAASAYRVALFEVPLPTPFIAVSKAVAELLRADELGAARGALRAQQRLLEGARGDQQPAEVLASLAQATGKHLALLGSDGGALAATAGFAAAADSADSSEAELIDLDAGGRFRLAVAGRSPLSPEGRSIVAAGAMVLGLALGENHAENARERERWERLTAALLVHRVDAHGIGILAPGLAAPERVRVLALQGTAEDIAAWRRKPRSGLDRLVAPNESPAPAPGLERAWQIVADSPGSLDAALASAASANLDAVVGRPSTLDDAPHSRRSAASRLRALSPTAPLYTAPRVPAVIWADRDTPLLEALLELEGAAPEQLGARAAGAGGGPGDGARMSRRVLGPLSERSDARGGTVESTEDRAMLRETLRALFIANGQRGPAAAALGIHRNTLRDRVARIERATSRSVNDPDDRAELWLALRIEDAETAGDADRAGRQ</sequence>
<dbReference type="STRING" id="1079994.SAMN04488565_1539"/>
<organism evidence="3 4">
    <name type="scientific">Leucobacter chromiiresistens</name>
    <dbReference type="NCBI Taxonomy" id="1079994"/>
    <lineage>
        <taxon>Bacteria</taxon>
        <taxon>Bacillati</taxon>
        <taxon>Actinomycetota</taxon>
        <taxon>Actinomycetes</taxon>
        <taxon>Micrococcales</taxon>
        <taxon>Microbacteriaceae</taxon>
        <taxon>Leucobacter</taxon>
    </lineage>
</organism>
<evidence type="ECO:0000313" key="3">
    <source>
        <dbReference type="EMBL" id="SDQ23765.1"/>
    </source>
</evidence>
<dbReference type="Pfam" id="PF07905">
    <property type="entry name" value="PucR"/>
    <property type="match status" value="1"/>
</dbReference>
<dbReference type="InterPro" id="IPR012914">
    <property type="entry name" value="PucR_dom"/>
</dbReference>
<dbReference type="InterPro" id="IPR051448">
    <property type="entry name" value="CdaR-like_regulators"/>
</dbReference>
<dbReference type="PANTHER" id="PTHR33744">
    <property type="entry name" value="CARBOHYDRATE DIACID REGULATOR"/>
    <property type="match status" value="1"/>
</dbReference>
<dbReference type="InterPro" id="IPR025736">
    <property type="entry name" value="PucR_C-HTH_dom"/>
</dbReference>